<dbReference type="PANTHER" id="PTHR30346:SF30">
    <property type="entry name" value="SMALL NEUTRAL PROTEASE REGULATORY PROTEIN"/>
    <property type="match status" value="1"/>
</dbReference>
<dbReference type="Proteomes" id="UP000183208">
    <property type="component" value="Unassembled WGS sequence"/>
</dbReference>
<dbReference type="AlphaFoldDB" id="A0A1M7B3I9"/>
<dbReference type="CDD" id="cd08451">
    <property type="entry name" value="PBP2_BudR"/>
    <property type="match status" value="1"/>
</dbReference>
<dbReference type="FunFam" id="1.10.10.10:FF:000001">
    <property type="entry name" value="LysR family transcriptional regulator"/>
    <property type="match status" value="1"/>
</dbReference>
<keyword evidence="5" id="KW-0804">Transcription</keyword>
<dbReference type="GO" id="GO:0003677">
    <property type="term" value="F:DNA binding"/>
    <property type="evidence" value="ECO:0007669"/>
    <property type="project" value="UniProtKB-KW"/>
</dbReference>
<dbReference type="Gene3D" id="3.40.190.10">
    <property type="entry name" value="Periplasmic binding protein-like II"/>
    <property type="match status" value="2"/>
</dbReference>
<proteinExistence type="inferred from homology"/>
<dbReference type="GO" id="GO:0003700">
    <property type="term" value="F:DNA-binding transcription factor activity"/>
    <property type="evidence" value="ECO:0007669"/>
    <property type="project" value="InterPro"/>
</dbReference>
<evidence type="ECO:0000256" key="2">
    <source>
        <dbReference type="ARBA" id="ARBA00009437"/>
    </source>
</evidence>
<dbReference type="PRINTS" id="PR00039">
    <property type="entry name" value="HTHLYSR"/>
</dbReference>
<evidence type="ECO:0000259" key="6">
    <source>
        <dbReference type="PROSITE" id="PS50931"/>
    </source>
</evidence>
<dbReference type="PANTHER" id="PTHR30346">
    <property type="entry name" value="TRANSCRIPTIONAL DUAL REGULATOR HCAR-RELATED"/>
    <property type="match status" value="1"/>
</dbReference>
<dbReference type="InterPro" id="IPR036388">
    <property type="entry name" value="WH-like_DNA-bd_sf"/>
</dbReference>
<dbReference type="InterPro" id="IPR000847">
    <property type="entry name" value="LysR_HTH_N"/>
</dbReference>
<dbReference type="InterPro" id="IPR036390">
    <property type="entry name" value="WH_DNA-bd_sf"/>
</dbReference>
<evidence type="ECO:0000256" key="1">
    <source>
        <dbReference type="ARBA" id="ARBA00003502"/>
    </source>
</evidence>
<feature type="domain" description="HTH lysR-type" evidence="6">
    <location>
        <begin position="1"/>
        <end position="58"/>
    </location>
</feature>
<dbReference type="Pfam" id="PF03466">
    <property type="entry name" value="LysR_substrate"/>
    <property type="match status" value="1"/>
</dbReference>
<dbReference type="InterPro" id="IPR005119">
    <property type="entry name" value="LysR_subst-bd"/>
</dbReference>
<dbReference type="EMBL" id="FNTI01000001">
    <property type="protein sequence ID" value="SED50011.1"/>
    <property type="molecule type" value="Genomic_DNA"/>
</dbReference>
<dbReference type="RefSeq" id="WP_197679550.1">
    <property type="nucleotide sequence ID" value="NZ_FNTI01000001.1"/>
</dbReference>
<sequence>MELRHLRYFIAVAEEGHITRAAERLGMQQPPLSQRIKAIERELDVQLFRRKARGVELTEAGRVFLDHARAMLAQNERAIESTRRTARGEQGRLCVGVTPTGPFHPFVPRVVRAFREAFPLVSLTLEECLSPELLKRLRNEQMDAAFLRTPMAEPEHLVIAPLIEEPMVVALPNAHVLAQNDGAALSLKDLAGETFIVYARQHGPGLFDATTAACLKAGFSPRLGQEAPRITSALSLVAAGLGISVVPASMQRMAMDGVAYRRLKGAAQPKAVLTLASRRGDPSAVVRNFLSLVRRTAKNFHADSEKAA</sequence>
<dbReference type="GO" id="GO:0032993">
    <property type="term" value="C:protein-DNA complex"/>
    <property type="evidence" value="ECO:0007669"/>
    <property type="project" value="TreeGrafter"/>
</dbReference>
<comment type="function">
    <text evidence="1">NodD regulates the expression of the nodABCFE genes which encode other nodulation proteins. NodD is also a negative regulator of its own expression. Binds flavonoids as inducers.</text>
</comment>
<evidence type="ECO:0000256" key="4">
    <source>
        <dbReference type="ARBA" id="ARBA00023125"/>
    </source>
</evidence>
<gene>
    <name evidence="7" type="ORF">SAMN05444171_4277</name>
</gene>
<evidence type="ECO:0000313" key="8">
    <source>
        <dbReference type="Proteomes" id="UP000183208"/>
    </source>
</evidence>
<organism evidence="7 8">
    <name type="scientific">Bradyrhizobium lablabi</name>
    <dbReference type="NCBI Taxonomy" id="722472"/>
    <lineage>
        <taxon>Bacteria</taxon>
        <taxon>Pseudomonadati</taxon>
        <taxon>Pseudomonadota</taxon>
        <taxon>Alphaproteobacteria</taxon>
        <taxon>Hyphomicrobiales</taxon>
        <taxon>Nitrobacteraceae</taxon>
        <taxon>Bradyrhizobium</taxon>
    </lineage>
</organism>
<evidence type="ECO:0000256" key="3">
    <source>
        <dbReference type="ARBA" id="ARBA00023015"/>
    </source>
</evidence>
<reference evidence="7 8" key="1">
    <citation type="submission" date="2016-10" db="EMBL/GenBank/DDBJ databases">
        <authorList>
            <person name="de Groot N.N."/>
        </authorList>
    </citation>
    <scope>NUCLEOTIDE SEQUENCE [LARGE SCALE GENOMIC DNA]</scope>
    <source>
        <strain evidence="7 8">GAS522</strain>
    </source>
</reference>
<dbReference type="Gene3D" id="1.10.10.10">
    <property type="entry name" value="Winged helix-like DNA-binding domain superfamily/Winged helix DNA-binding domain"/>
    <property type="match status" value="1"/>
</dbReference>
<dbReference type="SUPFAM" id="SSF53850">
    <property type="entry name" value="Periplasmic binding protein-like II"/>
    <property type="match status" value="1"/>
</dbReference>
<evidence type="ECO:0000256" key="5">
    <source>
        <dbReference type="ARBA" id="ARBA00023163"/>
    </source>
</evidence>
<keyword evidence="4 7" id="KW-0238">DNA-binding</keyword>
<accession>A0A1M7B3I9</accession>
<keyword evidence="3" id="KW-0805">Transcription regulation</keyword>
<protein>
    <submittedName>
        <fullName evidence="7">DNA-binding transcriptional regulator, LysR family</fullName>
    </submittedName>
</protein>
<comment type="similarity">
    <text evidence="2">Belongs to the LysR transcriptional regulatory family.</text>
</comment>
<dbReference type="Pfam" id="PF00126">
    <property type="entry name" value="HTH_1"/>
    <property type="match status" value="1"/>
</dbReference>
<name>A0A1M7B3I9_9BRAD</name>
<dbReference type="PROSITE" id="PS50931">
    <property type="entry name" value="HTH_LYSR"/>
    <property type="match status" value="1"/>
</dbReference>
<evidence type="ECO:0000313" key="7">
    <source>
        <dbReference type="EMBL" id="SED50011.1"/>
    </source>
</evidence>
<dbReference type="SUPFAM" id="SSF46785">
    <property type="entry name" value="Winged helix' DNA-binding domain"/>
    <property type="match status" value="1"/>
</dbReference>
<dbReference type="InterPro" id="IPR037410">
    <property type="entry name" value="BudR_PBP2"/>
</dbReference>